<feature type="region of interest" description="Disordered" evidence="1">
    <location>
        <begin position="1"/>
        <end position="46"/>
    </location>
</feature>
<sequence length="46" mass="4718">MPDERDAVCGGTPEQAASSETTATGTQIRSMKDATGAARPDSYDNG</sequence>
<evidence type="ECO:0000313" key="2">
    <source>
        <dbReference type="EMBL" id="EEE04229.1"/>
    </source>
</evidence>
<comment type="caution">
    <text evidence="2">The sequence shown here is derived from an EMBL/GenBank/DDBJ whole genome shotgun (WGS) entry which is preliminary data.</text>
</comment>
<evidence type="ECO:0000256" key="1">
    <source>
        <dbReference type="SAM" id="MobiDB-lite"/>
    </source>
</evidence>
<feature type="compositionally biased region" description="Polar residues" evidence="1">
    <location>
        <begin position="15"/>
        <end position="29"/>
    </location>
</feature>
<reference evidence="2 3" key="1">
    <citation type="journal article" date="2012" name="J. Bacteriol.">
        <title>Draft Genome Sequence Determination for Cystic Fibrosis and Chronic Granulomatous Disease Burkholderia multivorans Isolates.</title>
        <authorList>
            <person name="Varga J.J."/>
            <person name="Losada L."/>
            <person name="Zelazny A.M."/>
            <person name="Brinkac L."/>
            <person name="Harkins D."/>
            <person name="Radune D."/>
            <person name="Hostetler J."/>
            <person name="Sampaio E.P."/>
            <person name="Ronning C.M."/>
            <person name="Nierman W.C."/>
            <person name="Greenberg D.E."/>
            <person name="Holland S.M."/>
            <person name="Goldberg J.B."/>
        </authorList>
    </citation>
    <scope>NUCLEOTIDE SEQUENCE [LARGE SCALE GENOMIC DNA]</scope>
    <source>
        <strain evidence="2 3">CGD2</strain>
    </source>
</reference>
<evidence type="ECO:0000313" key="3">
    <source>
        <dbReference type="Proteomes" id="UP000004535"/>
    </source>
</evidence>
<dbReference type="Proteomes" id="UP000004535">
    <property type="component" value="Unassembled WGS sequence"/>
</dbReference>
<dbReference type="AlphaFoldDB" id="B9BYD5"/>
<protein>
    <submittedName>
        <fullName evidence="2">Uncharacterized protein</fullName>
    </submittedName>
</protein>
<gene>
    <name evidence="2" type="ORF">BURMUCGD2_1799</name>
</gene>
<proteinExistence type="predicted"/>
<dbReference type="EMBL" id="ACFC01000017">
    <property type="protein sequence ID" value="EEE04229.1"/>
    <property type="molecule type" value="Genomic_DNA"/>
</dbReference>
<name>B9BYD5_9BURK</name>
<accession>B9BYD5</accession>
<organism evidence="2 3">
    <name type="scientific">Burkholderia multivorans CGD2</name>
    <dbReference type="NCBI Taxonomy" id="513052"/>
    <lineage>
        <taxon>Bacteria</taxon>
        <taxon>Pseudomonadati</taxon>
        <taxon>Pseudomonadota</taxon>
        <taxon>Betaproteobacteria</taxon>
        <taxon>Burkholderiales</taxon>
        <taxon>Burkholderiaceae</taxon>
        <taxon>Burkholderia</taxon>
        <taxon>Burkholderia cepacia complex</taxon>
    </lineage>
</organism>